<comment type="caution">
    <text evidence="1">The sequence shown here is derived from an EMBL/GenBank/DDBJ whole genome shotgun (WGS) entry which is preliminary data.</text>
</comment>
<dbReference type="Proteomes" id="UP000003477">
    <property type="component" value="Unassembled WGS sequence"/>
</dbReference>
<protein>
    <submittedName>
        <fullName evidence="1">Uncharacterized protein</fullName>
    </submittedName>
</protein>
<dbReference type="EMBL" id="AESD01000706">
    <property type="protein sequence ID" value="EHJ10545.1"/>
    <property type="molecule type" value="Genomic_DNA"/>
</dbReference>
<dbReference type="PATRIC" id="fig|423471.3.peg.4412"/>
<accession>G5JB97</accession>
<sequence>MKFKLEHRGFLIGDRSIGKLSMIRLGNDAEPFKPLCLAW</sequence>
<evidence type="ECO:0000313" key="2">
    <source>
        <dbReference type="Proteomes" id="UP000003477"/>
    </source>
</evidence>
<organism evidence="1 2">
    <name type="scientific">Crocosphaera watsonii WH 0003</name>
    <dbReference type="NCBI Taxonomy" id="423471"/>
    <lineage>
        <taxon>Bacteria</taxon>
        <taxon>Bacillati</taxon>
        <taxon>Cyanobacteriota</taxon>
        <taxon>Cyanophyceae</taxon>
        <taxon>Oscillatoriophycideae</taxon>
        <taxon>Chroococcales</taxon>
        <taxon>Aphanothecaceae</taxon>
        <taxon>Crocosphaera</taxon>
    </lineage>
</organism>
<evidence type="ECO:0000313" key="1">
    <source>
        <dbReference type="EMBL" id="EHJ10545.1"/>
    </source>
</evidence>
<reference evidence="1 2" key="1">
    <citation type="journal article" date="2011" name="Front. Microbiol.">
        <title>Two Strains of Crocosphaera watsonii with Highly Conserved Genomes are Distinguished by Strain-Specific Features.</title>
        <authorList>
            <person name="Bench S.R."/>
            <person name="Ilikchyan I.N."/>
            <person name="Tripp H.J."/>
            <person name="Zehr J.P."/>
        </authorList>
    </citation>
    <scope>NUCLEOTIDE SEQUENCE [LARGE SCALE GENOMIC DNA]</scope>
    <source>
        <strain evidence="1 2">WH 0003</strain>
    </source>
</reference>
<gene>
    <name evidence="1" type="ORF">CWATWH0003_4711</name>
</gene>
<dbReference type="AlphaFoldDB" id="G5JB97"/>
<proteinExistence type="predicted"/>
<name>G5JB97_CROWT</name>